<evidence type="ECO:0000256" key="1">
    <source>
        <dbReference type="ARBA" id="ARBA00004604"/>
    </source>
</evidence>
<gene>
    <name evidence="9" type="ORF">HERILL_LOCUS11583</name>
</gene>
<evidence type="ECO:0000313" key="9">
    <source>
        <dbReference type="EMBL" id="CAD7089000.1"/>
    </source>
</evidence>
<evidence type="ECO:0000256" key="3">
    <source>
        <dbReference type="ARBA" id="ARBA00022574"/>
    </source>
</evidence>
<dbReference type="OMA" id="VYEWQSE"/>
<dbReference type="InterPro" id="IPR027145">
    <property type="entry name" value="PWP2"/>
</dbReference>
<accession>A0A7R8YY28</accession>
<dbReference type="GO" id="GO:0032040">
    <property type="term" value="C:small-subunit processome"/>
    <property type="evidence" value="ECO:0007669"/>
    <property type="project" value="TreeGrafter"/>
</dbReference>
<dbReference type="PANTHER" id="PTHR19858:SF0">
    <property type="entry name" value="PERIODIC TRYPTOPHAN PROTEIN 2 HOMOLOG"/>
    <property type="match status" value="1"/>
</dbReference>
<dbReference type="EMBL" id="LR899012">
    <property type="protein sequence ID" value="CAD7089000.1"/>
    <property type="molecule type" value="Genomic_DNA"/>
</dbReference>
<evidence type="ECO:0000256" key="4">
    <source>
        <dbReference type="ARBA" id="ARBA00022737"/>
    </source>
</evidence>
<dbReference type="PROSITE" id="PS50294">
    <property type="entry name" value="WD_REPEATS_REGION"/>
    <property type="match status" value="3"/>
</dbReference>
<comment type="similarity">
    <text evidence="2">Belongs to the WD repeat PWP2 family.</text>
</comment>
<dbReference type="InterPro" id="IPR007148">
    <property type="entry name" value="SSU_processome_Utp12"/>
</dbReference>
<protein>
    <recommendedName>
        <fullName evidence="8">Small-subunit processome Utp12 domain-containing protein</fullName>
    </recommendedName>
</protein>
<dbReference type="OrthoDB" id="3142434at2759"/>
<dbReference type="GO" id="GO:0000028">
    <property type="term" value="P:ribosomal small subunit assembly"/>
    <property type="evidence" value="ECO:0007669"/>
    <property type="project" value="TreeGrafter"/>
</dbReference>
<evidence type="ECO:0000256" key="6">
    <source>
        <dbReference type="PROSITE-ProRule" id="PRU00221"/>
    </source>
</evidence>
<dbReference type="SMART" id="SM00320">
    <property type="entry name" value="WD40"/>
    <property type="match status" value="10"/>
</dbReference>
<dbReference type="FunCoup" id="A0A7R8YY28">
    <property type="interactions" value="967"/>
</dbReference>
<proteinExistence type="inferred from homology"/>
<feature type="compositionally biased region" description="Low complexity" evidence="7">
    <location>
        <begin position="920"/>
        <end position="932"/>
    </location>
</feature>
<dbReference type="InterPro" id="IPR001680">
    <property type="entry name" value="WD40_rpt"/>
</dbReference>
<dbReference type="InterPro" id="IPR011047">
    <property type="entry name" value="Quinoprotein_ADH-like_sf"/>
</dbReference>
<feature type="region of interest" description="Disordered" evidence="7">
    <location>
        <begin position="902"/>
        <end position="947"/>
    </location>
</feature>
<dbReference type="SUPFAM" id="SSF50978">
    <property type="entry name" value="WD40 repeat-like"/>
    <property type="match status" value="1"/>
</dbReference>
<feature type="compositionally biased region" description="Basic and acidic residues" evidence="7">
    <location>
        <begin position="259"/>
        <end position="268"/>
    </location>
</feature>
<organism evidence="9 10">
    <name type="scientific">Hermetia illucens</name>
    <name type="common">Black soldier fly</name>
    <dbReference type="NCBI Taxonomy" id="343691"/>
    <lineage>
        <taxon>Eukaryota</taxon>
        <taxon>Metazoa</taxon>
        <taxon>Ecdysozoa</taxon>
        <taxon>Arthropoda</taxon>
        <taxon>Hexapoda</taxon>
        <taxon>Insecta</taxon>
        <taxon>Pterygota</taxon>
        <taxon>Neoptera</taxon>
        <taxon>Endopterygota</taxon>
        <taxon>Diptera</taxon>
        <taxon>Brachycera</taxon>
        <taxon>Stratiomyomorpha</taxon>
        <taxon>Stratiomyidae</taxon>
        <taxon>Hermetiinae</taxon>
        <taxon>Hermetia</taxon>
    </lineage>
</organism>
<dbReference type="SUPFAM" id="SSF50998">
    <property type="entry name" value="Quinoprotein alcohol dehydrogenase-like"/>
    <property type="match status" value="1"/>
</dbReference>
<evidence type="ECO:0000259" key="8">
    <source>
        <dbReference type="Pfam" id="PF04003"/>
    </source>
</evidence>
<feature type="repeat" description="WD" evidence="6">
    <location>
        <begin position="518"/>
        <end position="552"/>
    </location>
</feature>
<dbReference type="PROSITE" id="PS00678">
    <property type="entry name" value="WD_REPEATS_1"/>
    <property type="match status" value="1"/>
</dbReference>
<dbReference type="CDD" id="cd00200">
    <property type="entry name" value="WD40"/>
    <property type="match status" value="1"/>
</dbReference>
<keyword evidence="10" id="KW-1185">Reference proteome</keyword>
<dbReference type="InParanoid" id="A0A7R8YY28"/>
<dbReference type="FunFam" id="2.130.10.10:FF:000499">
    <property type="entry name" value="PWP2, small subunit processome component"/>
    <property type="match status" value="1"/>
</dbReference>
<evidence type="ECO:0000313" key="10">
    <source>
        <dbReference type="Proteomes" id="UP000594454"/>
    </source>
</evidence>
<name>A0A7R8YY28_HERIL</name>
<evidence type="ECO:0000256" key="5">
    <source>
        <dbReference type="ARBA" id="ARBA00023242"/>
    </source>
</evidence>
<keyword evidence="3 6" id="KW-0853">WD repeat</keyword>
<evidence type="ECO:0000256" key="7">
    <source>
        <dbReference type="SAM" id="MobiDB-lite"/>
    </source>
</evidence>
<feature type="domain" description="Small-subunit processome Utp12" evidence="8">
    <location>
        <begin position="794"/>
        <end position="895"/>
    </location>
</feature>
<sequence length="947" mass="105604">MKFSYKFSNLLGTIYRKGNVTFTPDGNSIISPVGNKLTIYDLKNNKAQTLSLESKFNYNVVALSPDGALLLAVNEQGEAQLISMVSCTVIHRHKFQKEVQCAQFSPDGRHFAVAKDNSVFIFRSPGEITGEYNPFVLERHFYGAYDDVVWLEWSSDSRFLAVASRDGSTKICGVGYYNNFRTYMLGGHTDSIVGCFFEKESMHVNTLGRNGQLNIWECSLEPSDLTPKDFKKPSEEPNVKKQKEESEPDSEDDIDNQDAIERKESDTAEKLELVSSDQEPGNSKKPHPFSYRKLGRHFLAIEAKKESYDAHVTAATYHKKTRILVIAFSTGSFFLYELPDVNMIHSLSIAGHAITTAAFNATGDWIALGAAGIGHLLVWEWQSEQYIMKQQGHSSEMNCISYSPDGQYIATGGEDAKVKLWNVTNGFCFVTFHEHSSSITGIEFGNSKKFLVSCSLDGTVRAYDIIRYRNFRTFTSPRPVQFACVALDYSGELVAAGGQDVFEIYLWSMKLGRLLEILSGHEGPVSSIAFSPNPTSTAMVSGSWDKTIKIWNCLESSGDHETIDTLSDVTCLAFNPNGEEVAVSTLNGNISIFHLKTSQQIGSIEGKNDLGSGVSEVDMVTAKKNLEGKAFTSLTYSADGQCLLAGGKSKNVCIYHVREAILLKKFEITQNHSFDGLDDYINRRNITEFGNMALVEEREQLEGGNVAIRLPGVLKGDMASRNFKPEVRVFSVRFSPTGQSWAAATTEGLLIYSLDKGVVFDPFNLSLEVTPKSTRECLRNEEFSNALIMALKLNEPVLIQEVLEKIPFKEIDLISSNLSHEYAHRLLQNISKLLQSTPHAEFYLKWACCLLTDHGNKDNVFQHQTLLSLHESLSKKYEMLNRMCDFNKYTLKVILSLPKKEAKSSATNGNHEAEDENEENLVLVRNNENGNESSDESMNDSNASDSD</sequence>
<dbReference type="Proteomes" id="UP000594454">
    <property type="component" value="Chromosome 4"/>
</dbReference>
<feature type="compositionally biased region" description="Basic and acidic residues" evidence="7">
    <location>
        <begin position="226"/>
        <end position="245"/>
    </location>
</feature>
<dbReference type="GO" id="GO:0034388">
    <property type="term" value="C:Pwp2p-containing subcomplex of 90S preribosome"/>
    <property type="evidence" value="ECO:0007669"/>
    <property type="project" value="TreeGrafter"/>
</dbReference>
<feature type="repeat" description="WD" evidence="6">
    <location>
        <begin position="432"/>
        <end position="473"/>
    </location>
</feature>
<keyword evidence="4" id="KW-0677">Repeat</keyword>
<dbReference type="PANTHER" id="PTHR19858">
    <property type="entry name" value="WD40 REPEAT PROTEIN"/>
    <property type="match status" value="1"/>
</dbReference>
<dbReference type="InterPro" id="IPR015943">
    <property type="entry name" value="WD40/YVTN_repeat-like_dom_sf"/>
</dbReference>
<evidence type="ECO:0000256" key="2">
    <source>
        <dbReference type="ARBA" id="ARBA00010226"/>
    </source>
</evidence>
<dbReference type="Pfam" id="PF04003">
    <property type="entry name" value="Utp12"/>
    <property type="match status" value="1"/>
</dbReference>
<dbReference type="InterPro" id="IPR036322">
    <property type="entry name" value="WD40_repeat_dom_sf"/>
</dbReference>
<feature type="compositionally biased region" description="Acidic residues" evidence="7">
    <location>
        <begin position="246"/>
        <end position="258"/>
    </location>
</feature>
<feature type="repeat" description="WD" evidence="6">
    <location>
        <begin position="390"/>
        <end position="431"/>
    </location>
</feature>
<reference evidence="9 10" key="1">
    <citation type="submission" date="2020-11" db="EMBL/GenBank/DDBJ databases">
        <authorList>
            <person name="Wallbank WR R."/>
            <person name="Pardo Diaz C."/>
            <person name="Kozak K."/>
            <person name="Martin S."/>
            <person name="Jiggins C."/>
            <person name="Moest M."/>
            <person name="Warren A I."/>
            <person name="Generalovic N T."/>
            <person name="Byers J.R.P. K."/>
            <person name="Montejo-Kovacevich G."/>
            <person name="Yen C E."/>
        </authorList>
    </citation>
    <scope>NUCLEOTIDE SEQUENCE [LARGE SCALE GENOMIC DNA]</scope>
</reference>
<dbReference type="Pfam" id="PF00400">
    <property type="entry name" value="WD40"/>
    <property type="match status" value="6"/>
</dbReference>
<keyword evidence="5" id="KW-0539">Nucleus</keyword>
<dbReference type="InterPro" id="IPR019775">
    <property type="entry name" value="WD40_repeat_CS"/>
</dbReference>
<comment type="subcellular location">
    <subcellularLocation>
        <location evidence="1">Nucleus</location>
        <location evidence="1">Nucleolus</location>
    </subcellularLocation>
</comment>
<dbReference type="PROSITE" id="PS50082">
    <property type="entry name" value="WD_REPEATS_2"/>
    <property type="match status" value="3"/>
</dbReference>
<dbReference type="GO" id="GO:0000462">
    <property type="term" value="P:maturation of SSU-rRNA from tricistronic rRNA transcript (SSU-rRNA, 5.8S rRNA, LSU-rRNA)"/>
    <property type="evidence" value="ECO:0007669"/>
    <property type="project" value="TreeGrafter"/>
</dbReference>
<dbReference type="AlphaFoldDB" id="A0A7R8YY28"/>
<dbReference type="Gene3D" id="2.130.10.10">
    <property type="entry name" value="YVTN repeat-like/Quinoprotein amine dehydrogenase"/>
    <property type="match status" value="3"/>
</dbReference>
<feature type="region of interest" description="Disordered" evidence="7">
    <location>
        <begin position="226"/>
        <end position="268"/>
    </location>
</feature>